<evidence type="ECO:0000256" key="2">
    <source>
        <dbReference type="ARBA" id="ARBA00022448"/>
    </source>
</evidence>
<keyword evidence="4 7" id="KW-0406">Ion transport</keyword>
<comment type="caution">
    <text evidence="8">The sequence shown here is derived from an EMBL/GenBank/DDBJ whole genome shotgun (WGS) entry which is preliminary data.</text>
</comment>
<proteinExistence type="inferred from homology"/>
<keyword evidence="6 7" id="KW-0066">ATP synthesis</keyword>
<dbReference type="Proteomes" id="UP000824162">
    <property type="component" value="Unassembled WGS sequence"/>
</dbReference>
<keyword evidence="7" id="KW-1003">Cell membrane</keyword>
<dbReference type="GO" id="GO:0005886">
    <property type="term" value="C:plasma membrane"/>
    <property type="evidence" value="ECO:0007669"/>
    <property type="project" value="UniProtKB-SubCell"/>
</dbReference>
<evidence type="ECO:0000256" key="6">
    <source>
        <dbReference type="ARBA" id="ARBA00023310"/>
    </source>
</evidence>
<dbReference type="Gene3D" id="1.10.520.20">
    <property type="entry name" value="N-terminal domain of the delta subunit of the F1F0-ATP synthase"/>
    <property type="match status" value="1"/>
</dbReference>
<dbReference type="InterPro" id="IPR026015">
    <property type="entry name" value="ATP_synth_OSCP/delta_N_sf"/>
</dbReference>
<name>A0A9D1TM27_9FIRM</name>
<evidence type="ECO:0000256" key="4">
    <source>
        <dbReference type="ARBA" id="ARBA00023065"/>
    </source>
</evidence>
<comment type="subcellular location">
    <subcellularLocation>
        <location evidence="7">Cell membrane</location>
        <topology evidence="7">Peripheral membrane protein</topology>
    </subcellularLocation>
    <subcellularLocation>
        <location evidence="1">Membrane</location>
    </subcellularLocation>
</comment>
<dbReference type="Pfam" id="PF00213">
    <property type="entry name" value="OSCP"/>
    <property type="match status" value="1"/>
</dbReference>
<protein>
    <recommendedName>
        <fullName evidence="7">ATP synthase subunit delta</fullName>
    </recommendedName>
    <alternativeName>
        <fullName evidence="7">ATP synthase F(1) sector subunit delta</fullName>
    </alternativeName>
    <alternativeName>
        <fullName evidence="7">F-type ATPase subunit delta</fullName>
        <shortName evidence="7">F-ATPase subunit delta</shortName>
    </alternativeName>
</protein>
<keyword evidence="5 7" id="KW-0472">Membrane</keyword>
<dbReference type="PANTHER" id="PTHR11910">
    <property type="entry name" value="ATP SYNTHASE DELTA CHAIN"/>
    <property type="match status" value="1"/>
</dbReference>
<evidence type="ECO:0000256" key="3">
    <source>
        <dbReference type="ARBA" id="ARBA00022781"/>
    </source>
</evidence>
<reference evidence="8" key="2">
    <citation type="submission" date="2021-04" db="EMBL/GenBank/DDBJ databases">
        <authorList>
            <person name="Gilroy R."/>
        </authorList>
    </citation>
    <scope>NUCLEOTIDE SEQUENCE</scope>
    <source>
        <strain evidence="8">5790</strain>
    </source>
</reference>
<evidence type="ECO:0000313" key="9">
    <source>
        <dbReference type="Proteomes" id="UP000824162"/>
    </source>
</evidence>
<keyword evidence="7" id="KW-0139">CF(1)</keyword>
<evidence type="ECO:0000256" key="1">
    <source>
        <dbReference type="ARBA" id="ARBA00004370"/>
    </source>
</evidence>
<evidence type="ECO:0000313" key="8">
    <source>
        <dbReference type="EMBL" id="HIV85323.1"/>
    </source>
</evidence>
<keyword evidence="3 7" id="KW-0375">Hydrogen ion transport</keyword>
<comment type="similarity">
    <text evidence="7">Belongs to the ATPase delta chain family.</text>
</comment>
<dbReference type="HAMAP" id="MF_01416">
    <property type="entry name" value="ATP_synth_delta_bact"/>
    <property type="match status" value="1"/>
</dbReference>
<dbReference type="EMBL" id="DXIJ01000013">
    <property type="protein sequence ID" value="HIV85323.1"/>
    <property type="molecule type" value="Genomic_DNA"/>
</dbReference>
<dbReference type="InterPro" id="IPR000711">
    <property type="entry name" value="ATPase_OSCP/dsu"/>
</dbReference>
<comment type="function">
    <text evidence="7">This protein is part of the stalk that links CF(0) to CF(1). It either transmits conformational changes from CF(0) to CF(1) or is implicated in proton conduction.</text>
</comment>
<sequence>MSKILSRKALNYAEVLYSLDSSMDETLELLEPLKIVELKEALSSPAVSFNEKCAVIDRLFDKEFSNVLKVLCKNGDYSVLDSLRSAYKQVYNEHNGVVEGVLEYASLPPGKELERLKKTVAEKHNARTAELILVENKALIKGFRLTVNDRIYDNSALSALDRMYDMLTREVR</sequence>
<comment type="function">
    <text evidence="7">F(1)F(0) ATP synthase produces ATP from ADP in the presence of a proton or sodium gradient. F-type ATPases consist of two structural domains, F(1) containing the extramembraneous catalytic core and F(0) containing the membrane proton channel, linked together by a central stalk and a peripheral stalk. During catalysis, ATP synthesis in the catalytic domain of F(1) is coupled via a rotary mechanism of the central stalk subunits to proton translocation.</text>
</comment>
<dbReference type="GO" id="GO:0046933">
    <property type="term" value="F:proton-transporting ATP synthase activity, rotational mechanism"/>
    <property type="evidence" value="ECO:0007669"/>
    <property type="project" value="UniProtKB-UniRule"/>
</dbReference>
<reference evidence="8" key="1">
    <citation type="journal article" date="2021" name="PeerJ">
        <title>Extensive microbial diversity within the chicken gut microbiome revealed by metagenomics and culture.</title>
        <authorList>
            <person name="Gilroy R."/>
            <person name="Ravi A."/>
            <person name="Getino M."/>
            <person name="Pursley I."/>
            <person name="Horton D.L."/>
            <person name="Alikhan N.F."/>
            <person name="Baker D."/>
            <person name="Gharbi K."/>
            <person name="Hall N."/>
            <person name="Watson M."/>
            <person name="Adriaenssens E.M."/>
            <person name="Foster-Nyarko E."/>
            <person name="Jarju S."/>
            <person name="Secka A."/>
            <person name="Antonio M."/>
            <person name="Oren A."/>
            <person name="Chaudhuri R.R."/>
            <person name="La Ragione R."/>
            <person name="Hildebrand F."/>
            <person name="Pallen M.J."/>
        </authorList>
    </citation>
    <scope>NUCLEOTIDE SEQUENCE</scope>
    <source>
        <strain evidence="8">5790</strain>
    </source>
</reference>
<accession>A0A9D1TM27</accession>
<gene>
    <name evidence="7" type="primary">atpH</name>
    <name evidence="8" type="ORF">H9900_00765</name>
</gene>
<dbReference type="GO" id="GO:0045259">
    <property type="term" value="C:proton-transporting ATP synthase complex"/>
    <property type="evidence" value="ECO:0007669"/>
    <property type="project" value="UniProtKB-KW"/>
</dbReference>
<evidence type="ECO:0000256" key="7">
    <source>
        <dbReference type="HAMAP-Rule" id="MF_01416"/>
    </source>
</evidence>
<dbReference type="AlphaFoldDB" id="A0A9D1TM27"/>
<organism evidence="8 9">
    <name type="scientific">Candidatus Monoglobus merdigallinarum</name>
    <dbReference type="NCBI Taxonomy" id="2838698"/>
    <lineage>
        <taxon>Bacteria</taxon>
        <taxon>Bacillati</taxon>
        <taxon>Bacillota</taxon>
        <taxon>Clostridia</taxon>
        <taxon>Monoglobales</taxon>
        <taxon>Monoglobaceae</taxon>
        <taxon>Monoglobus</taxon>
    </lineage>
</organism>
<dbReference type="SUPFAM" id="SSF47928">
    <property type="entry name" value="N-terminal domain of the delta subunit of the F1F0-ATP synthase"/>
    <property type="match status" value="1"/>
</dbReference>
<evidence type="ECO:0000256" key="5">
    <source>
        <dbReference type="ARBA" id="ARBA00023136"/>
    </source>
</evidence>
<keyword evidence="2 7" id="KW-0813">Transport</keyword>